<evidence type="ECO:0000256" key="5">
    <source>
        <dbReference type="ARBA" id="ARBA00022691"/>
    </source>
</evidence>
<dbReference type="PROSITE" id="PS00092">
    <property type="entry name" value="N6_MTASE"/>
    <property type="match status" value="1"/>
</dbReference>
<feature type="domain" description="DNA methylase adenine-specific" evidence="8">
    <location>
        <begin position="164"/>
        <end position="472"/>
    </location>
</feature>
<name>A0A4Y4CSF8_ZOORA</name>
<dbReference type="InterPro" id="IPR022749">
    <property type="entry name" value="D12N6_MeTrfase_N"/>
</dbReference>
<dbReference type="Pfam" id="PF12161">
    <property type="entry name" value="HsdM_N"/>
    <property type="match status" value="1"/>
</dbReference>
<keyword evidence="5" id="KW-0949">S-adenosyl-L-methionine</keyword>
<keyword evidence="4" id="KW-0808">Transferase</keyword>
<dbReference type="InterPro" id="IPR002052">
    <property type="entry name" value="DNA_methylase_N6_adenine_CS"/>
</dbReference>
<evidence type="ECO:0000259" key="8">
    <source>
        <dbReference type="Pfam" id="PF02384"/>
    </source>
</evidence>
<gene>
    <name evidence="10" type="ORF">ZRA01_08220</name>
</gene>
<evidence type="ECO:0000256" key="1">
    <source>
        <dbReference type="ARBA" id="ARBA00006594"/>
    </source>
</evidence>
<dbReference type="Pfam" id="PF02384">
    <property type="entry name" value="N6_Mtase"/>
    <property type="match status" value="1"/>
</dbReference>
<dbReference type="PRINTS" id="PR00507">
    <property type="entry name" value="N12N6MTFRASE"/>
</dbReference>
<keyword evidence="3" id="KW-0489">Methyltransferase</keyword>
<evidence type="ECO:0000256" key="2">
    <source>
        <dbReference type="ARBA" id="ARBA00011900"/>
    </source>
</evidence>
<keyword evidence="11" id="KW-1185">Reference proteome</keyword>
<dbReference type="GO" id="GO:0003677">
    <property type="term" value="F:DNA binding"/>
    <property type="evidence" value="ECO:0007669"/>
    <property type="project" value="InterPro"/>
</dbReference>
<accession>A0A4Y4CSF8</accession>
<dbReference type="InterPro" id="IPR038333">
    <property type="entry name" value="T1MK-like_N_sf"/>
</dbReference>
<dbReference type="GO" id="GO:0009007">
    <property type="term" value="F:site-specific DNA-methyltransferase (adenine-specific) activity"/>
    <property type="evidence" value="ECO:0007669"/>
    <property type="project" value="UniProtKB-EC"/>
</dbReference>
<organism evidence="10 11">
    <name type="scientific">Zoogloea ramigera</name>
    <dbReference type="NCBI Taxonomy" id="350"/>
    <lineage>
        <taxon>Bacteria</taxon>
        <taxon>Pseudomonadati</taxon>
        <taxon>Pseudomonadota</taxon>
        <taxon>Betaproteobacteria</taxon>
        <taxon>Rhodocyclales</taxon>
        <taxon>Zoogloeaceae</taxon>
        <taxon>Zoogloea</taxon>
    </lineage>
</organism>
<dbReference type="GO" id="GO:0032259">
    <property type="term" value="P:methylation"/>
    <property type="evidence" value="ECO:0007669"/>
    <property type="project" value="UniProtKB-KW"/>
</dbReference>
<dbReference type="InterPro" id="IPR003356">
    <property type="entry name" value="DNA_methylase_A-5"/>
</dbReference>
<sequence length="697" mass="78974">MLSLNKPKLDNLTNEIWKSAERLRGKFKAYEYQNVILPIIVIRRLECVLIQWREKMREEVSGKRAALKPAELAKLVKKLEVSQSHFSNATAHTLESLAAEDPTLLEDNFRAYLNGFSKNVRDILDHFNYHATVTQLVKNNRLAPILNQYKRLALGPAQLSNLEMGYVYEELLRRFSEQSGEEAGEHFTPREVIRLMVELLDIPTPTHHTSIYDPACGTGGMLSVAKEHLLDRAQTDAEKRQVESYVTLHGQELSPSNYAICRADLLIKQDQEARVFLGNSLIPHDKSSKEPGDQLAGANDRFDFMLSNPPFGVTWGGKDGYEDEARRYAATRYRAGMPRTNDGALLFLQTMLAKMKPVDAASGQGGSRIAVIFNGSPLSNGDCGQGESEIRRWILENDWLDAIVMLPDQLFYNTGIYTYIWLLRNEKPASHAGQVMLIDARRQFEKEPKAFGNKRNRIADAHREWIEARYRAGWAEGFEDADVKLFRTTDFAYHKVGVVFWQTGADEQPAIITEPYEKAFTAANIAKEQAFHASELSFAVRARHGDTAADIAADIAFTLQPDSSFNAVWGQAVREAFAAELAELTRPITDTRERNKAVKAFIDGLQLAVVWTHRHYIADDEYIPFDPAGEPADYIPAFLAREIAKPIIRWQDSPQLGYEILPNKYFYRYQPPKPASELLAEFWALEKEAEGMLEGLR</sequence>
<comment type="catalytic activity">
    <reaction evidence="7">
        <text>a 2'-deoxyadenosine in DNA + S-adenosyl-L-methionine = an N(6)-methyl-2'-deoxyadenosine in DNA + S-adenosyl-L-homocysteine + H(+)</text>
        <dbReference type="Rhea" id="RHEA:15197"/>
        <dbReference type="Rhea" id="RHEA-COMP:12418"/>
        <dbReference type="Rhea" id="RHEA-COMP:12419"/>
        <dbReference type="ChEBI" id="CHEBI:15378"/>
        <dbReference type="ChEBI" id="CHEBI:57856"/>
        <dbReference type="ChEBI" id="CHEBI:59789"/>
        <dbReference type="ChEBI" id="CHEBI:90615"/>
        <dbReference type="ChEBI" id="CHEBI:90616"/>
        <dbReference type="EC" id="2.1.1.72"/>
    </reaction>
</comment>
<keyword evidence="6" id="KW-0680">Restriction system</keyword>
<evidence type="ECO:0000256" key="6">
    <source>
        <dbReference type="ARBA" id="ARBA00022747"/>
    </source>
</evidence>
<dbReference type="SUPFAM" id="SSF53335">
    <property type="entry name" value="S-adenosyl-L-methionine-dependent methyltransferases"/>
    <property type="match status" value="1"/>
</dbReference>
<evidence type="ECO:0000313" key="10">
    <source>
        <dbReference type="EMBL" id="GEC94749.1"/>
    </source>
</evidence>
<evidence type="ECO:0000256" key="4">
    <source>
        <dbReference type="ARBA" id="ARBA00022679"/>
    </source>
</evidence>
<dbReference type="GO" id="GO:0009307">
    <property type="term" value="P:DNA restriction-modification system"/>
    <property type="evidence" value="ECO:0007669"/>
    <property type="project" value="UniProtKB-KW"/>
</dbReference>
<dbReference type="InterPro" id="IPR051537">
    <property type="entry name" value="DNA_Adenine_Mtase"/>
</dbReference>
<comment type="caution">
    <text evidence="10">The sequence shown here is derived from an EMBL/GenBank/DDBJ whole genome shotgun (WGS) entry which is preliminary data.</text>
</comment>
<dbReference type="EC" id="2.1.1.72" evidence="2"/>
<evidence type="ECO:0000313" key="11">
    <source>
        <dbReference type="Proteomes" id="UP000318422"/>
    </source>
</evidence>
<dbReference type="Gene3D" id="3.40.50.150">
    <property type="entry name" value="Vaccinia Virus protein VP39"/>
    <property type="match status" value="1"/>
</dbReference>
<dbReference type="PANTHER" id="PTHR42933:SF3">
    <property type="entry name" value="TYPE I RESTRICTION ENZYME MJAVIII METHYLASE SUBUNIT"/>
    <property type="match status" value="1"/>
</dbReference>
<dbReference type="GO" id="GO:0008170">
    <property type="term" value="F:N-methyltransferase activity"/>
    <property type="evidence" value="ECO:0007669"/>
    <property type="project" value="InterPro"/>
</dbReference>
<dbReference type="PANTHER" id="PTHR42933">
    <property type="entry name" value="SLR6095 PROTEIN"/>
    <property type="match status" value="1"/>
</dbReference>
<comment type="similarity">
    <text evidence="1">Belongs to the N(4)/N(6)-methyltransferase family.</text>
</comment>
<dbReference type="InterPro" id="IPR029063">
    <property type="entry name" value="SAM-dependent_MTases_sf"/>
</dbReference>
<reference evidence="10 11" key="1">
    <citation type="submission" date="2019-06" db="EMBL/GenBank/DDBJ databases">
        <title>Whole genome shotgun sequence of Zoogloea ramigera NBRC 15342.</title>
        <authorList>
            <person name="Hosoyama A."/>
            <person name="Uohara A."/>
            <person name="Ohji S."/>
            <person name="Ichikawa N."/>
        </authorList>
    </citation>
    <scope>NUCLEOTIDE SEQUENCE [LARGE SCALE GENOMIC DNA]</scope>
    <source>
        <strain evidence="10 11">NBRC 15342</strain>
    </source>
</reference>
<dbReference type="EMBL" id="BJNV01000010">
    <property type="protein sequence ID" value="GEC94749.1"/>
    <property type="molecule type" value="Genomic_DNA"/>
</dbReference>
<protein>
    <recommendedName>
        <fullName evidence="2">site-specific DNA-methyltransferase (adenine-specific)</fullName>
        <ecNumber evidence="2">2.1.1.72</ecNumber>
    </recommendedName>
</protein>
<dbReference type="OrthoDB" id="9784823at2"/>
<feature type="domain" description="N6 adenine-specific DNA methyltransferase N-terminal" evidence="9">
    <location>
        <begin position="12"/>
        <end position="147"/>
    </location>
</feature>
<proteinExistence type="inferred from homology"/>
<dbReference type="Gene3D" id="1.20.1260.30">
    <property type="match status" value="1"/>
</dbReference>
<evidence type="ECO:0000256" key="7">
    <source>
        <dbReference type="ARBA" id="ARBA00047942"/>
    </source>
</evidence>
<dbReference type="Proteomes" id="UP000318422">
    <property type="component" value="Unassembled WGS sequence"/>
</dbReference>
<dbReference type="RefSeq" id="WP_141349607.1">
    <property type="nucleotide sequence ID" value="NZ_BJNV01000010.1"/>
</dbReference>
<evidence type="ECO:0000259" key="9">
    <source>
        <dbReference type="Pfam" id="PF12161"/>
    </source>
</evidence>
<evidence type="ECO:0000256" key="3">
    <source>
        <dbReference type="ARBA" id="ARBA00022603"/>
    </source>
</evidence>
<dbReference type="AlphaFoldDB" id="A0A4Y4CSF8"/>